<sequence length="401" mass="45890">MAKVRRGRPCLAQYSCLHTDSASPVALDQDNASTSPQSAHEQTEVVCKKKDGTRKEWRVKQPVQAMTQGNTVPVTQPKGGQIDSFADYTPQYIHFHAMQMSTNVKFYITFVCGLNQLQLRKKLWANLNSSQPLYEPCYIIRDFNSILYKEDRIRGEDALVQDIRDMRDFMKSCELQEMRSIGPYYSWTNKTIMSRIDRARTNDSLKPKMQFQYCDMWAKHANFSSMISSAKPSPSGSYTLKQLNISLLQQQCKLEWITYGGTSSKLFFAKAKQRKLPTYIYSVKDANGNWVEGFDNVAKVMVEFYKSLLGHQSCTRTSTVGLRESSFPLHYLGVPTMASKLTKAECAHLVDKLTAKVHQWAIRNISYAGRLALINSILFGMFNYWHQFSFCPMKSLKGLPK</sequence>
<keyword evidence="2" id="KW-1185">Reference proteome</keyword>
<proteinExistence type="predicted"/>
<accession>A0A9Q1JFF3</accession>
<dbReference type="EMBL" id="JAKOGI010005036">
    <property type="protein sequence ID" value="KAJ8419494.1"/>
    <property type="molecule type" value="Genomic_DNA"/>
</dbReference>
<evidence type="ECO:0000313" key="2">
    <source>
        <dbReference type="Proteomes" id="UP001153076"/>
    </source>
</evidence>
<evidence type="ECO:0000313" key="1">
    <source>
        <dbReference type="EMBL" id="KAJ8419494.1"/>
    </source>
</evidence>
<reference evidence="1" key="1">
    <citation type="submission" date="2022-04" db="EMBL/GenBank/DDBJ databases">
        <title>Carnegiea gigantea Genome sequencing and assembly v2.</title>
        <authorList>
            <person name="Copetti D."/>
            <person name="Sanderson M.J."/>
            <person name="Burquez A."/>
            <person name="Wojciechowski M.F."/>
        </authorList>
    </citation>
    <scope>NUCLEOTIDE SEQUENCE</scope>
    <source>
        <strain evidence="1">SGP5-SGP5p</strain>
        <tissue evidence="1">Aerial part</tissue>
    </source>
</reference>
<dbReference type="InterPro" id="IPR036691">
    <property type="entry name" value="Endo/exonu/phosph_ase_sf"/>
</dbReference>
<dbReference type="PANTHER" id="PTHR33116:SF84">
    <property type="entry name" value="RNA-DIRECTED DNA POLYMERASE"/>
    <property type="match status" value="1"/>
</dbReference>
<dbReference type="PANTHER" id="PTHR33116">
    <property type="entry name" value="REVERSE TRANSCRIPTASE ZINC-BINDING DOMAIN-CONTAINING PROTEIN-RELATED-RELATED"/>
    <property type="match status" value="1"/>
</dbReference>
<organism evidence="1 2">
    <name type="scientific">Carnegiea gigantea</name>
    <dbReference type="NCBI Taxonomy" id="171969"/>
    <lineage>
        <taxon>Eukaryota</taxon>
        <taxon>Viridiplantae</taxon>
        <taxon>Streptophyta</taxon>
        <taxon>Embryophyta</taxon>
        <taxon>Tracheophyta</taxon>
        <taxon>Spermatophyta</taxon>
        <taxon>Magnoliopsida</taxon>
        <taxon>eudicotyledons</taxon>
        <taxon>Gunneridae</taxon>
        <taxon>Pentapetalae</taxon>
        <taxon>Caryophyllales</taxon>
        <taxon>Cactineae</taxon>
        <taxon>Cactaceae</taxon>
        <taxon>Cactoideae</taxon>
        <taxon>Echinocereeae</taxon>
        <taxon>Carnegiea</taxon>
    </lineage>
</organism>
<gene>
    <name evidence="1" type="ORF">Cgig2_018751</name>
</gene>
<name>A0A9Q1JFF3_9CARY</name>
<comment type="caution">
    <text evidence="1">The sequence shown here is derived from an EMBL/GenBank/DDBJ whole genome shotgun (WGS) entry which is preliminary data.</text>
</comment>
<dbReference type="AlphaFoldDB" id="A0A9Q1JFF3"/>
<dbReference type="Proteomes" id="UP001153076">
    <property type="component" value="Unassembled WGS sequence"/>
</dbReference>
<dbReference type="Gene3D" id="3.60.10.10">
    <property type="entry name" value="Endonuclease/exonuclease/phosphatase"/>
    <property type="match status" value="1"/>
</dbReference>
<protein>
    <submittedName>
        <fullName evidence="1">Uncharacterized protein</fullName>
    </submittedName>
</protein>